<dbReference type="EMBL" id="JPMI01000098">
    <property type="protein sequence ID" value="KFA92310.1"/>
    <property type="molecule type" value="Genomic_DNA"/>
</dbReference>
<evidence type="ECO:0000259" key="1">
    <source>
        <dbReference type="Pfam" id="PF12697"/>
    </source>
</evidence>
<evidence type="ECO:0000313" key="3">
    <source>
        <dbReference type="Proteomes" id="UP000028547"/>
    </source>
</evidence>
<dbReference type="PANTHER" id="PTHR43194">
    <property type="entry name" value="HYDROLASE ALPHA/BETA FOLD FAMILY"/>
    <property type="match status" value="1"/>
</dbReference>
<feature type="domain" description="AB hydrolase-1" evidence="1">
    <location>
        <begin position="13"/>
        <end position="258"/>
    </location>
</feature>
<protein>
    <submittedName>
        <fullName evidence="2">Alpha/beta hydrolase</fullName>
    </submittedName>
</protein>
<organism evidence="2 3">
    <name type="scientific">Archangium violaceum Cb vi76</name>
    <dbReference type="NCBI Taxonomy" id="1406225"/>
    <lineage>
        <taxon>Bacteria</taxon>
        <taxon>Pseudomonadati</taxon>
        <taxon>Myxococcota</taxon>
        <taxon>Myxococcia</taxon>
        <taxon>Myxococcales</taxon>
        <taxon>Cystobacterineae</taxon>
        <taxon>Archangiaceae</taxon>
        <taxon>Archangium</taxon>
    </lineage>
</organism>
<gene>
    <name evidence="2" type="ORF">Q664_16000</name>
</gene>
<dbReference type="GO" id="GO:0016787">
    <property type="term" value="F:hydrolase activity"/>
    <property type="evidence" value="ECO:0007669"/>
    <property type="project" value="UniProtKB-KW"/>
</dbReference>
<dbReference type="AlphaFoldDB" id="A0A084SV25"/>
<name>A0A084SV25_9BACT</name>
<dbReference type="SUPFAM" id="SSF53474">
    <property type="entry name" value="alpha/beta-Hydrolases"/>
    <property type="match status" value="1"/>
</dbReference>
<reference evidence="2 3" key="1">
    <citation type="submission" date="2014-07" db="EMBL/GenBank/DDBJ databases">
        <title>Draft Genome Sequence of Gephyronic Acid Producer, Cystobacter violaceus Strain Cb vi76.</title>
        <authorList>
            <person name="Stevens D.C."/>
            <person name="Young J."/>
            <person name="Carmichael R."/>
            <person name="Tan J."/>
            <person name="Taylor R.E."/>
        </authorList>
    </citation>
    <scope>NUCLEOTIDE SEQUENCE [LARGE SCALE GENOMIC DNA]</scope>
    <source>
        <strain evidence="2 3">Cb vi76</strain>
    </source>
</reference>
<proteinExistence type="predicted"/>
<dbReference type="Gene3D" id="3.40.50.1820">
    <property type="entry name" value="alpha/beta hydrolase"/>
    <property type="match status" value="1"/>
</dbReference>
<dbReference type="Pfam" id="PF12697">
    <property type="entry name" value="Abhydrolase_6"/>
    <property type="match status" value="1"/>
</dbReference>
<dbReference type="Proteomes" id="UP000028547">
    <property type="component" value="Unassembled WGS sequence"/>
</dbReference>
<keyword evidence="2" id="KW-0378">Hydrolase</keyword>
<accession>A0A084SV25</accession>
<dbReference type="InterPro" id="IPR000073">
    <property type="entry name" value="AB_hydrolase_1"/>
</dbReference>
<dbReference type="InterPro" id="IPR050228">
    <property type="entry name" value="Carboxylesterase_BioH"/>
</dbReference>
<sequence length="273" mass="30285">METTGKNNSPDTIVLIHGLWVTPRSWENWVKFYEARGYKVLAPTYPGMEGEVDGLRKDSSPIAELSVQKVVDHYASIIEALPSKPILIGHSFGGTVVQLLLDRGLGAAGVVIDSAPVKGVLRVPLTQVRSTFPVLKNPANVKRAVPFTHEEFHYAFTNTLSEEESREAYERYAVAAPGRILFEGATINLNPNTAAKVDFHKEDRAPLFFIAGEHDHIMPAALNRDNARKYRSGIVAFREFAGRDHFIVGEKGWEEVATAALEWARNPQPVPMQ</sequence>
<evidence type="ECO:0000313" key="2">
    <source>
        <dbReference type="EMBL" id="KFA92310.1"/>
    </source>
</evidence>
<dbReference type="InterPro" id="IPR029058">
    <property type="entry name" value="AB_hydrolase_fold"/>
</dbReference>
<comment type="caution">
    <text evidence="2">The sequence shown here is derived from an EMBL/GenBank/DDBJ whole genome shotgun (WGS) entry which is preliminary data.</text>
</comment>
<dbReference type="RefSeq" id="WP_043395317.1">
    <property type="nucleotide sequence ID" value="NZ_JPMI01000098.1"/>
</dbReference>
<dbReference type="PANTHER" id="PTHR43194:SF2">
    <property type="entry name" value="PEROXISOMAL MEMBRANE PROTEIN LPX1"/>
    <property type="match status" value="1"/>
</dbReference>